<dbReference type="Pfam" id="PF07287">
    <property type="entry name" value="AtuA"/>
    <property type="match status" value="1"/>
</dbReference>
<gene>
    <name evidence="2" type="ORF">KDH_00840</name>
</gene>
<evidence type="ECO:0000313" key="2">
    <source>
        <dbReference type="EMBL" id="GLV53229.1"/>
    </source>
</evidence>
<protein>
    <submittedName>
        <fullName evidence="2">ABC transporter substrate-binding protein</fullName>
    </submittedName>
</protein>
<dbReference type="RefSeq" id="WP_338246689.1">
    <property type="nucleotide sequence ID" value="NZ_BSRI01000001.1"/>
</dbReference>
<dbReference type="EMBL" id="BSRI01000001">
    <property type="protein sequence ID" value="GLV53229.1"/>
    <property type="molecule type" value="Genomic_DNA"/>
</dbReference>
<name>A0ABQ6FI49_9CHLR</name>
<sequence length="451" mass="48798">MKTIRIGSGAGYSGDRIEPAVEVMEHGDVDYLIFECLAERTIALAQQRRSRHPEQGYNELLAYRMRHVLPLCARKRIKVITNMGAANPRAAVEVVKELATSLGLTSLKVAAVLGDDLFPQIARYHSFPILETGQPLKTVQSSLVSANAYLGAQGIVQALQAGTDVVITGRVADPALVLAPLLFEFGWDMSQYDLLGKGTLAGHLLECGAQVTGGYFADPGYKDVPDLAHLGFPIIEVTELGEVTVTKVVEAGGMVTSATVKEQLLYEIHDPSQYFTPDVTADFSQVTVTEVAPNQIQVSGARGHAPNGQYKTSVGYRDGFLVEAEISYGGTSAYRRARLAGQIITLRLADVHVPVKALRVEYIGVNSLYHDVLSQHIVQERQEPLEVRLRVAARTATRAEAERVGNEVEALYTNGPAGGGGVRVHISEELAIASILIPASDVQLELVYEEI</sequence>
<proteinExistence type="predicted"/>
<dbReference type="PANTHER" id="PTHR47472">
    <property type="entry name" value="PROPIONYL-COA CARBOXYLASE"/>
    <property type="match status" value="1"/>
</dbReference>
<evidence type="ECO:0000259" key="1">
    <source>
        <dbReference type="Pfam" id="PF07287"/>
    </source>
</evidence>
<organism evidence="2 3">
    <name type="scientific">Dictyobacter halimunensis</name>
    <dbReference type="NCBI Taxonomy" id="3026934"/>
    <lineage>
        <taxon>Bacteria</taxon>
        <taxon>Bacillati</taxon>
        <taxon>Chloroflexota</taxon>
        <taxon>Ktedonobacteria</taxon>
        <taxon>Ktedonobacterales</taxon>
        <taxon>Dictyobacteraceae</taxon>
        <taxon>Dictyobacter</taxon>
    </lineage>
</organism>
<feature type="domain" description="Acyclic terpene utilisation N-terminal" evidence="1">
    <location>
        <begin position="4"/>
        <end position="445"/>
    </location>
</feature>
<reference evidence="2 3" key="1">
    <citation type="submission" date="2023-02" db="EMBL/GenBank/DDBJ databases">
        <title>Dictyobacter halimunensis sp. nov., a new member of the class Ktedonobacteria from forest soil in a geothermal area.</title>
        <authorList>
            <person name="Rachmania M.K."/>
            <person name="Ningsih F."/>
            <person name="Sakai Y."/>
            <person name="Yabe S."/>
            <person name="Yokota A."/>
            <person name="Sjamsuridzal W."/>
        </authorList>
    </citation>
    <scope>NUCLEOTIDE SEQUENCE [LARGE SCALE GENOMIC DNA]</scope>
    <source>
        <strain evidence="2 3">S3.2.2.5</strain>
    </source>
</reference>
<evidence type="ECO:0000313" key="3">
    <source>
        <dbReference type="Proteomes" id="UP001344906"/>
    </source>
</evidence>
<comment type="caution">
    <text evidence="2">The sequence shown here is derived from an EMBL/GenBank/DDBJ whole genome shotgun (WGS) entry which is preliminary data.</text>
</comment>
<dbReference type="InterPro" id="IPR010839">
    <property type="entry name" value="AtuA_N"/>
</dbReference>
<accession>A0ABQ6FI49</accession>
<keyword evidence="3" id="KW-1185">Reference proteome</keyword>
<dbReference type="Proteomes" id="UP001344906">
    <property type="component" value="Unassembled WGS sequence"/>
</dbReference>
<dbReference type="PANTHER" id="PTHR47472:SF1">
    <property type="entry name" value="DUF1446-DOMAIN-CONTAINING PROTEIN"/>
    <property type="match status" value="1"/>
</dbReference>